<dbReference type="RefSeq" id="XP_022644715.1">
    <property type="nucleotide sequence ID" value="XM_022788980.1"/>
</dbReference>
<feature type="coiled-coil region" evidence="1">
    <location>
        <begin position="354"/>
        <end position="388"/>
    </location>
</feature>
<proteinExistence type="predicted"/>
<reference evidence="3" key="1">
    <citation type="submission" date="2021-01" db="UniProtKB">
        <authorList>
            <consortium name="EnsemblMetazoa"/>
        </authorList>
    </citation>
    <scope>IDENTIFICATION</scope>
</reference>
<feature type="region of interest" description="Disordered" evidence="2">
    <location>
        <begin position="331"/>
        <end position="353"/>
    </location>
</feature>
<dbReference type="RefSeq" id="XP_022644720.1">
    <property type="nucleotide sequence ID" value="XM_022788985.1"/>
</dbReference>
<dbReference type="RefSeq" id="XP_022644717.1">
    <property type="nucleotide sequence ID" value="XM_022788982.1"/>
</dbReference>
<dbReference type="KEGG" id="vde:111243429"/>
<feature type="compositionally biased region" description="Basic residues" evidence="2">
    <location>
        <begin position="339"/>
        <end position="353"/>
    </location>
</feature>
<dbReference type="RefSeq" id="XP_022644714.1">
    <property type="nucleotide sequence ID" value="XM_022788979.1"/>
</dbReference>
<evidence type="ECO:0000256" key="2">
    <source>
        <dbReference type="SAM" id="MobiDB-lite"/>
    </source>
</evidence>
<feature type="compositionally biased region" description="Low complexity" evidence="2">
    <location>
        <begin position="167"/>
        <end position="189"/>
    </location>
</feature>
<dbReference type="EnsemblMetazoa" id="XM_022788982">
    <property type="protein sequence ID" value="XP_022644717"/>
    <property type="gene ID" value="LOC111243429"/>
</dbReference>
<dbReference type="RefSeq" id="XP_022644718.1">
    <property type="nucleotide sequence ID" value="XM_022788983.1"/>
</dbReference>
<dbReference type="OrthoDB" id="10521580at2759"/>
<keyword evidence="1" id="KW-0175">Coiled coil</keyword>
<dbReference type="EnsemblMetazoa" id="XM_022788980">
    <property type="protein sequence ID" value="XP_022644715"/>
    <property type="gene ID" value="LOC111243429"/>
</dbReference>
<keyword evidence="4" id="KW-1185">Reference proteome</keyword>
<dbReference type="InParanoid" id="A0A7M7J8X6"/>
<organism evidence="3 4">
    <name type="scientific">Varroa destructor</name>
    <name type="common">Honeybee mite</name>
    <dbReference type="NCBI Taxonomy" id="109461"/>
    <lineage>
        <taxon>Eukaryota</taxon>
        <taxon>Metazoa</taxon>
        <taxon>Ecdysozoa</taxon>
        <taxon>Arthropoda</taxon>
        <taxon>Chelicerata</taxon>
        <taxon>Arachnida</taxon>
        <taxon>Acari</taxon>
        <taxon>Parasitiformes</taxon>
        <taxon>Mesostigmata</taxon>
        <taxon>Gamasina</taxon>
        <taxon>Dermanyssoidea</taxon>
        <taxon>Varroidae</taxon>
        <taxon>Varroa</taxon>
    </lineage>
</organism>
<dbReference type="RefSeq" id="XP_022644719.1">
    <property type="nucleotide sequence ID" value="XM_022788984.1"/>
</dbReference>
<name>A0A7M7J8X6_VARDE</name>
<dbReference type="EnsemblMetazoa" id="XM_022788978">
    <property type="protein sequence ID" value="XP_022644713"/>
    <property type="gene ID" value="LOC111243429"/>
</dbReference>
<dbReference type="GeneID" id="111243429"/>
<dbReference type="EnsemblMetazoa" id="XM_022788985">
    <property type="protein sequence ID" value="XP_022644720"/>
    <property type="gene ID" value="LOC111243429"/>
</dbReference>
<accession>A0A7M7J8X6</accession>
<feature type="region of interest" description="Disordered" evidence="2">
    <location>
        <begin position="163"/>
        <end position="195"/>
    </location>
</feature>
<dbReference type="RefSeq" id="XP_022644713.1">
    <property type="nucleotide sequence ID" value="XM_022788978.1"/>
</dbReference>
<dbReference type="AlphaFoldDB" id="A0A7M7J8X6"/>
<sequence length="395" mass="44241">MESVDDSNVVPYTQASEAELQLYSLHESYWELTLKHARALNLIDELRGYHIYGEPIPQSLQNKIGPPEELWPKSQPVELNEKFKQLLCKEATTKQSKLSIRSLGSSLDDLHLASSSHQTSPTIAFPDAPLRGLNSAGRRLTQTRDALRLDDEWLDSGFFSNNKKSKCSTPKSPSTSKSLNSPSRLSESPALKFPESIEVGKPMQKVDAIPVRYGEPPLAQRVDLEVQQKPSTSARFRSRIPRLQKLYLMGTLEDCSSEFLKHPRTNYEDCLIRQENGGNCAPFSSGLPTPTDSGYPPSNCTVIPAIEELHGVDGRDLFWDKLEYDGLRRATSTPALKQSPRHNVKASRRSSASRRKLARALEIASRIAEQLEANTGNLLRTVEEYRRRIQATSGK</sequence>
<evidence type="ECO:0000313" key="3">
    <source>
        <dbReference type="EnsemblMetazoa" id="XP_022644718"/>
    </source>
</evidence>
<evidence type="ECO:0000313" key="4">
    <source>
        <dbReference type="Proteomes" id="UP000594260"/>
    </source>
</evidence>
<dbReference type="Proteomes" id="UP000594260">
    <property type="component" value="Unplaced"/>
</dbReference>
<dbReference type="EnsemblMetazoa" id="XM_022788979">
    <property type="protein sequence ID" value="XP_022644714"/>
    <property type="gene ID" value="LOC111243429"/>
</dbReference>
<dbReference type="EnsemblMetazoa" id="XM_022788983">
    <property type="protein sequence ID" value="XP_022644718"/>
    <property type="gene ID" value="LOC111243429"/>
</dbReference>
<protein>
    <submittedName>
        <fullName evidence="3">Uncharacterized protein</fullName>
    </submittedName>
</protein>
<dbReference type="EnsemblMetazoa" id="XM_022788984">
    <property type="protein sequence ID" value="XP_022644719"/>
    <property type="gene ID" value="LOC111243429"/>
</dbReference>
<evidence type="ECO:0000256" key="1">
    <source>
        <dbReference type="SAM" id="Coils"/>
    </source>
</evidence>